<dbReference type="AlphaFoldDB" id="A0A0H5RAH6"/>
<dbReference type="GO" id="GO:0071035">
    <property type="term" value="P:nuclear polyadenylation-dependent rRNA catabolic process"/>
    <property type="evidence" value="ECO:0007669"/>
    <property type="project" value="TreeGrafter"/>
</dbReference>
<dbReference type="Pfam" id="PF15985">
    <property type="entry name" value="KH_6"/>
    <property type="match status" value="1"/>
</dbReference>
<keyword evidence="4" id="KW-0963">Cytoplasm</keyword>
<dbReference type="Pfam" id="PF21262">
    <property type="entry name" value="RRP40_S1"/>
    <property type="match status" value="1"/>
</dbReference>
<dbReference type="InterPro" id="IPR049469">
    <property type="entry name" value="RRP40_KH-I"/>
</dbReference>
<dbReference type="GO" id="GO:0005730">
    <property type="term" value="C:nucleolus"/>
    <property type="evidence" value="ECO:0007669"/>
    <property type="project" value="UniProtKB-SubCell"/>
</dbReference>
<evidence type="ECO:0000256" key="1">
    <source>
        <dbReference type="ARBA" id="ARBA00004496"/>
    </source>
</evidence>
<keyword evidence="5" id="KW-0698">rRNA processing</keyword>
<keyword evidence="8" id="KW-0539">Nucleus</keyword>
<dbReference type="CDD" id="cd22526">
    <property type="entry name" value="KH-I_Rrp40"/>
    <property type="match status" value="1"/>
</dbReference>
<dbReference type="FunFam" id="3.30.1370.10:FF:000038">
    <property type="entry name" value="exosome complex component RRP40"/>
    <property type="match status" value="1"/>
</dbReference>
<dbReference type="GO" id="GO:0071051">
    <property type="term" value="P:poly(A)-dependent snoRNA 3'-end processing"/>
    <property type="evidence" value="ECO:0007669"/>
    <property type="project" value="TreeGrafter"/>
</dbReference>
<evidence type="ECO:0000256" key="3">
    <source>
        <dbReference type="ARBA" id="ARBA00007841"/>
    </source>
</evidence>
<dbReference type="SUPFAM" id="SSF50249">
    <property type="entry name" value="Nucleic acid-binding proteins"/>
    <property type="match status" value="1"/>
</dbReference>
<protein>
    <recommendedName>
        <fullName evidence="9">Ribosomal RNA-processing protein 40</fullName>
    </recommendedName>
</protein>
<dbReference type="GO" id="GO:0071034">
    <property type="term" value="P:CUT catabolic process"/>
    <property type="evidence" value="ECO:0007669"/>
    <property type="project" value="TreeGrafter"/>
</dbReference>
<evidence type="ECO:0000256" key="2">
    <source>
        <dbReference type="ARBA" id="ARBA00004604"/>
    </source>
</evidence>
<feature type="non-terminal residue" evidence="11">
    <location>
        <position position="1"/>
    </location>
</feature>
<dbReference type="GO" id="GO:0034475">
    <property type="term" value="P:U4 snRNA 3'-end processing"/>
    <property type="evidence" value="ECO:0007669"/>
    <property type="project" value="TreeGrafter"/>
</dbReference>
<dbReference type="PANTHER" id="PTHR21321:SF1">
    <property type="entry name" value="EXOSOME COMPLEX COMPONENT RRP40"/>
    <property type="match status" value="1"/>
</dbReference>
<reference evidence="11" key="1">
    <citation type="submission" date="2015-04" db="EMBL/GenBank/DDBJ databases">
        <title>The genome sequence of the plant pathogenic Rhizarian Plasmodiophora brassicae reveals insights in its biotrophic life cycle and the origin of chitin synthesis.</title>
        <authorList>
            <person name="Schwelm A."/>
            <person name="Fogelqvist J."/>
            <person name="Knaust A."/>
            <person name="Julke S."/>
            <person name="Lilja T."/>
            <person name="Dhandapani V."/>
            <person name="Bonilla-Rosso G."/>
            <person name="Karlsson M."/>
            <person name="Shevchenko A."/>
            <person name="Choi S.R."/>
            <person name="Kim H.G."/>
            <person name="Park J.Y."/>
            <person name="Lim Y.P."/>
            <person name="Ludwig-Muller J."/>
            <person name="Dixelius C."/>
        </authorList>
    </citation>
    <scope>NUCLEOTIDE SEQUENCE</scope>
    <source>
        <tissue evidence="11">Potato root galls</tissue>
    </source>
</reference>
<evidence type="ECO:0000259" key="10">
    <source>
        <dbReference type="Pfam" id="PF15985"/>
    </source>
</evidence>
<comment type="subcellular location">
    <subcellularLocation>
        <location evidence="1">Cytoplasm</location>
    </subcellularLocation>
    <subcellularLocation>
        <location evidence="2">Nucleus</location>
        <location evidence="2">Nucleolus</location>
    </subcellularLocation>
</comment>
<name>A0A0H5RAH6_9EUKA</name>
<keyword evidence="7" id="KW-0694">RNA-binding</keyword>
<comment type="similarity">
    <text evidence="3">Belongs to the RRP40 family.</text>
</comment>
<feature type="domain" description="K Homology" evidence="10">
    <location>
        <begin position="185"/>
        <end position="232"/>
    </location>
</feature>
<dbReference type="GO" id="GO:0010468">
    <property type="term" value="P:regulation of gene expression"/>
    <property type="evidence" value="ECO:0007669"/>
    <property type="project" value="UniProtKB-ARBA"/>
</dbReference>
<sequence>AGLAITRRVEMASVDHIRMSDDPSGELTGRTVLPGQRVSIPDDTCLVSGPGIMPRNDTTALVTKAGTLRSNIVRSKAQKSMHLSVVTSEKRYTPVVTDQVLGVVTSKHGDHFRVDIGSSREAYLPVLAFQGATKRNRPNISVGALIYGQISIANSDMRPELTCISPHFKKEWMTGESLFGELHGGYMFTCSTNLVRALLAQDCLVLSLLGNTLPFEVTIGQNGRVWVKADTVTHTILAANCIANSEHLTDSMTTLMVRELISASQRGQYT</sequence>
<evidence type="ECO:0000313" key="11">
    <source>
        <dbReference type="EMBL" id="CRZ10667.1"/>
    </source>
</evidence>
<dbReference type="PANTHER" id="PTHR21321">
    <property type="entry name" value="PNAS-3 RELATED"/>
    <property type="match status" value="1"/>
</dbReference>
<dbReference type="Gene3D" id="3.30.1370.10">
    <property type="entry name" value="K Homology domain, type 1"/>
    <property type="match status" value="1"/>
</dbReference>
<dbReference type="CDD" id="cd05790">
    <property type="entry name" value="S1_Rrp40"/>
    <property type="match status" value="1"/>
</dbReference>
<evidence type="ECO:0000256" key="4">
    <source>
        <dbReference type="ARBA" id="ARBA00022490"/>
    </source>
</evidence>
<accession>A0A0H5RAH6</accession>
<evidence type="ECO:0000256" key="5">
    <source>
        <dbReference type="ARBA" id="ARBA00022552"/>
    </source>
</evidence>
<dbReference type="GO" id="GO:0071038">
    <property type="term" value="P:TRAMP-dependent tRNA surveillance pathway"/>
    <property type="evidence" value="ECO:0007669"/>
    <property type="project" value="TreeGrafter"/>
</dbReference>
<evidence type="ECO:0000256" key="9">
    <source>
        <dbReference type="ARBA" id="ARBA00030615"/>
    </source>
</evidence>
<dbReference type="InterPro" id="IPR037319">
    <property type="entry name" value="Rrp40_S1"/>
</dbReference>
<organism evidence="11">
    <name type="scientific">Spongospora subterranea</name>
    <dbReference type="NCBI Taxonomy" id="70186"/>
    <lineage>
        <taxon>Eukaryota</taxon>
        <taxon>Sar</taxon>
        <taxon>Rhizaria</taxon>
        <taxon>Endomyxa</taxon>
        <taxon>Phytomyxea</taxon>
        <taxon>Plasmodiophorida</taxon>
        <taxon>Plasmodiophoridae</taxon>
        <taxon>Spongospora</taxon>
    </lineage>
</organism>
<dbReference type="Gene3D" id="2.40.50.140">
    <property type="entry name" value="Nucleic acid-binding proteins"/>
    <property type="match status" value="1"/>
</dbReference>
<dbReference type="InterPro" id="IPR036612">
    <property type="entry name" value="KH_dom_type_1_sf"/>
</dbReference>
<dbReference type="GO" id="GO:0000467">
    <property type="term" value="P:exonucleolytic trimming to generate mature 3'-end of 5.8S rRNA from tricistronic rRNA transcript (SSU-rRNA, 5.8S rRNA, LSU-rRNA)"/>
    <property type="evidence" value="ECO:0007669"/>
    <property type="project" value="TreeGrafter"/>
</dbReference>
<dbReference type="GO" id="GO:0003723">
    <property type="term" value="F:RNA binding"/>
    <property type="evidence" value="ECO:0007669"/>
    <property type="project" value="UniProtKB-KW"/>
</dbReference>
<dbReference type="InterPro" id="IPR004088">
    <property type="entry name" value="KH_dom_type_1"/>
</dbReference>
<dbReference type="GO" id="GO:0000176">
    <property type="term" value="C:nuclear exosome (RNase complex)"/>
    <property type="evidence" value="ECO:0007669"/>
    <property type="project" value="TreeGrafter"/>
</dbReference>
<proteinExistence type="inferred from homology"/>
<dbReference type="EMBL" id="HACM01010225">
    <property type="protein sequence ID" value="CRZ10667.1"/>
    <property type="molecule type" value="Transcribed_RNA"/>
</dbReference>
<dbReference type="FunFam" id="2.40.50.140:FF:000112">
    <property type="entry name" value="Exosome complex component RRP40"/>
    <property type="match status" value="1"/>
</dbReference>
<dbReference type="InterPro" id="IPR012340">
    <property type="entry name" value="NA-bd_OB-fold"/>
</dbReference>
<dbReference type="InterPro" id="IPR026699">
    <property type="entry name" value="Exosome_RNA_bind1/RRP40/RRP4"/>
</dbReference>
<dbReference type="SUPFAM" id="SSF54791">
    <property type="entry name" value="Eukaryotic type KH-domain (KH-domain type I)"/>
    <property type="match status" value="1"/>
</dbReference>
<evidence type="ECO:0000256" key="7">
    <source>
        <dbReference type="ARBA" id="ARBA00022884"/>
    </source>
</evidence>
<dbReference type="GO" id="GO:0000177">
    <property type="term" value="C:cytoplasmic exosome (RNase complex)"/>
    <property type="evidence" value="ECO:0007669"/>
    <property type="project" value="TreeGrafter"/>
</dbReference>
<keyword evidence="6" id="KW-0271">Exosome</keyword>
<evidence type="ECO:0000256" key="8">
    <source>
        <dbReference type="ARBA" id="ARBA00023242"/>
    </source>
</evidence>
<evidence type="ECO:0000256" key="6">
    <source>
        <dbReference type="ARBA" id="ARBA00022835"/>
    </source>
</evidence>